<feature type="domain" description="O-antigen ligase-related" evidence="6">
    <location>
        <begin position="207"/>
        <end position="337"/>
    </location>
</feature>
<evidence type="ECO:0000256" key="5">
    <source>
        <dbReference type="SAM" id="Phobius"/>
    </source>
</evidence>
<dbReference type="PANTHER" id="PTHR37422:SF13">
    <property type="entry name" value="LIPOPOLYSACCHARIDE BIOSYNTHESIS PROTEIN PA4999-RELATED"/>
    <property type="match status" value="1"/>
</dbReference>
<keyword evidence="8" id="KW-1185">Reference proteome</keyword>
<feature type="transmembrane region" description="Helical" evidence="5">
    <location>
        <begin position="201"/>
        <end position="217"/>
    </location>
</feature>
<accession>A0A7Y0FHA2</accession>
<organism evidence="7 8">
    <name type="scientific">Chryseobacterium cheonjiense</name>
    <dbReference type="NCBI Taxonomy" id="2728845"/>
    <lineage>
        <taxon>Bacteria</taxon>
        <taxon>Pseudomonadati</taxon>
        <taxon>Bacteroidota</taxon>
        <taxon>Flavobacteriia</taxon>
        <taxon>Flavobacteriales</taxon>
        <taxon>Weeksellaceae</taxon>
        <taxon>Chryseobacterium group</taxon>
        <taxon>Chryseobacterium</taxon>
    </lineage>
</organism>
<feature type="transmembrane region" description="Helical" evidence="5">
    <location>
        <begin position="223"/>
        <end position="238"/>
    </location>
</feature>
<dbReference type="Pfam" id="PF04932">
    <property type="entry name" value="Wzy_C"/>
    <property type="match status" value="1"/>
</dbReference>
<evidence type="ECO:0000313" key="7">
    <source>
        <dbReference type="EMBL" id="NML56006.1"/>
    </source>
</evidence>
<keyword evidence="3 5" id="KW-1133">Transmembrane helix</keyword>
<feature type="transmembrane region" description="Helical" evidence="5">
    <location>
        <begin position="243"/>
        <end position="262"/>
    </location>
</feature>
<protein>
    <recommendedName>
        <fullName evidence="6">O-antigen ligase-related domain-containing protein</fullName>
    </recommendedName>
</protein>
<dbReference type="InterPro" id="IPR007016">
    <property type="entry name" value="O-antigen_ligase-rel_domated"/>
</dbReference>
<feature type="transmembrane region" description="Helical" evidence="5">
    <location>
        <begin position="73"/>
        <end position="90"/>
    </location>
</feature>
<feature type="transmembrane region" description="Helical" evidence="5">
    <location>
        <begin position="320"/>
        <end position="340"/>
    </location>
</feature>
<sequence>MEQAIRLKYLITRHQEMYFLAFALFGYMLIYIDPYDSKIFPPYINVLVRGILFILSLYFIIKNFLILKNRKNIALAFILFFLFHFFKLYITLPSIALDSNAFSNLKNSVYYYGLIVIPVPVIAILTLNYQTIDFNKFSQTIFWFLLILLGINFVHTNFIFEDYNSNGRGGIFRSYYIFVGHYGLSLVVLSLYMYLFLRRKGYQYILGILIGVFPIYVSAARSPILALLIILSLFLILINKKKYWICFFCLLLLSLVVLYFIYKSKIGEDLIFFKRLNDAIFENNASGRSFYLNQGIDVFIKHPFLGGNALFKDGMYPHNLFVEILMSTGLLGMALFIIYFKFVAESFFKILKNIYKYKESGILIFFFLQYFILAQTSGSLYSSFEFWYFGAAVIGLGYINFTNEETKSNNRRGNTA</sequence>
<evidence type="ECO:0000259" key="6">
    <source>
        <dbReference type="Pfam" id="PF04932"/>
    </source>
</evidence>
<feature type="transmembrane region" description="Helical" evidence="5">
    <location>
        <begin position="386"/>
        <end position="402"/>
    </location>
</feature>
<keyword evidence="4 5" id="KW-0472">Membrane</keyword>
<dbReference type="GO" id="GO:0016020">
    <property type="term" value="C:membrane"/>
    <property type="evidence" value="ECO:0007669"/>
    <property type="project" value="UniProtKB-SubCell"/>
</dbReference>
<feature type="transmembrane region" description="Helical" evidence="5">
    <location>
        <begin position="361"/>
        <end position="380"/>
    </location>
</feature>
<evidence type="ECO:0000256" key="4">
    <source>
        <dbReference type="ARBA" id="ARBA00023136"/>
    </source>
</evidence>
<feature type="transmembrane region" description="Helical" evidence="5">
    <location>
        <begin position="110"/>
        <end position="129"/>
    </location>
</feature>
<name>A0A7Y0FHA2_9FLAO</name>
<evidence type="ECO:0000313" key="8">
    <source>
        <dbReference type="Proteomes" id="UP000552615"/>
    </source>
</evidence>
<gene>
    <name evidence="7" type="ORF">HHL20_01475</name>
</gene>
<evidence type="ECO:0000256" key="2">
    <source>
        <dbReference type="ARBA" id="ARBA00022692"/>
    </source>
</evidence>
<dbReference type="PANTHER" id="PTHR37422">
    <property type="entry name" value="TEICHURONIC ACID BIOSYNTHESIS PROTEIN TUAE"/>
    <property type="match status" value="1"/>
</dbReference>
<feature type="transmembrane region" description="Helical" evidence="5">
    <location>
        <begin position="44"/>
        <end position="61"/>
    </location>
</feature>
<feature type="transmembrane region" description="Helical" evidence="5">
    <location>
        <begin position="175"/>
        <end position="194"/>
    </location>
</feature>
<proteinExistence type="predicted"/>
<keyword evidence="2 5" id="KW-0812">Transmembrane</keyword>
<feature type="transmembrane region" description="Helical" evidence="5">
    <location>
        <begin position="16"/>
        <end position="32"/>
    </location>
</feature>
<evidence type="ECO:0000256" key="1">
    <source>
        <dbReference type="ARBA" id="ARBA00004141"/>
    </source>
</evidence>
<dbReference type="InterPro" id="IPR051533">
    <property type="entry name" value="WaaL-like"/>
</dbReference>
<comment type="subcellular location">
    <subcellularLocation>
        <location evidence="1">Membrane</location>
        <topology evidence="1">Multi-pass membrane protein</topology>
    </subcellularLocation>
</comment>
<comment type="caution">
    <text evidence="7">The sequence shown here is derived from an EMBL/GenBank/DDBJ whole genome shotgun (WGS) entry which is preliminary data.</text>
</comment>
<evidence type="ECO:0000256" key="3">
    <source>
        <dbReference type="ARBA" id="ARBA00022989"/>
    </source>
</evidence>
<reference evidence="7 8" key="1">
    <citation type="submission" date="2020-04" db="EMBL/GenBank/DDBJ databases">
        <title>Chryseobacterium sp. RJ-7-14 sp. nov., isolated from Jeju soil.</title>
        <authorList>
            <person name="Dahal R.H."/>
            <person name="Chaudhary D.K."/>
        </authorList>
    </citation>
    <scope>NUCLEOTIDE SEQUENCE [LARGE SCALE GENOMIC DNA]</scope>
    <source>
        <strain evidence="7 8">RJ-7-14</strain>
    </source>
</reference>
<feature type="transmembrane region" description="Helical" evidence="5">
    <location>
        <begin position="141"/>
        <end position="160"/>
    </location>
</feature>
<dbReference type="RefSeq" id="WP_169229432.1">
    <property type="nucleotide sequence ID" value="NZ_JABBGF010000001.1"/>
</dbReference>
<dbReference type="AlphaFoldDB" id="A0A7Y0FHA2"/>
<dbReference type="Proteomes" id="UP000552615">
    <property type="component" value="Unassembled WGS sequence"/>
</dbReference>
<dbReference type="EMBL" id="JABBGF010000001">
    <property type="protein sequence ID" value="NML56006.1"/>
    <property type="molecule type" value="Genomic_DNA"/>
</dbReference>